<reference evidence="3" key="1">
    <citation type="submission" date="2012-03" db="EMBL/GenBank/DDBJ databases">
        <title>Complete sequence of chromosome of Deinococcus peraridilitoris DSM 19664.</title>
        <authorList>
            <person name="Lucas S."/>
            <person name="Copeland A."/>
            <person name="Lapidus A."/>
            <person name="Glavina del Rio T."/>
            <person name="Dalin E."/>
            <person name="Tice H."/>
            <person name="Bruce D."/>
            <person name="Goodwin L."/>
            <person name="Pitluck S."/>
            <person name="Peters L."/>
            <person name="Mikhailova N."/>
            <person name="Lu M."/>
            <person name="Kyrpides N."/>
            <person name="Mavromatis K."/>
            <person name="Ivanova N."/>
            <person name="Brettin T."/>
            <person name="Detter J.C."/>
            <person name="Han C."/>
            <person name="Larimer F."/>
            <person name="Land M."/>
            <person name="Hauser L."/>
            <person name="Markowitz V."/>
            <person name="Cheng J.-F."/>
            <person name="Hugenholtz P."/>
            <person name="Woyke T."/>
            <person name="Wu D."/>
            <person name="Pukall R."/>
            <person name="Steenblock K."/>
            <person name="Brambilla E."/>
            <person name="Klenk H.-P."/>
            <person name="Eisen J.A."/>
        </authorList>
    </citation>
    <scope>NUCLEOTIDE SEQUENCE [LARGE SCALE GENOMIC DNA]</scope>
    <source>
        <strain evidence="3">DSM 19664 / LMG 22246 / CIP 109416 / KR-200</strain>
    </source>
</reference>
<feature type="region of interest" description="Disordered" evidence="1">
    <location>
        <begin position="1"/>
        <end position="20"/>
    </location>
</feature>
<dbReference type="PATRIC" id="fig|937777.3.peg.2189"/>
<evidence type="ECO:0000313" key="2">
    <source>
        <dbReference type="EMBL" id="AFZ67673.1"/>
    </source>
</evidence>
<protein>
    <submittedName>
        <fullName evidence="2">Uncharacterized protein</fullName>
    </submittedName>
</protein>
<dbReference type="KEGG" id="dpd:Deipe_2187"/>
<keyword evidence="3" id="KW-1185">Reference proteome</keyword>
<dbReference type="AlphaFoldDB" id="L0A1A8"/>
<organism evidence="2 3">
    <name type="scientific">Deinococcus peraridilitoris (strain DSM 19664 / LMG 22246 / CIP 109416 / KR-200)</name>
    <dbReference type="NCBI Taxonomy" id="937777"/>
    <lineage>
        <taxon>Bacteria</taxon>
        <taxon>Thermotogati</taxon>
        <taxon>Deinococcota</taxon>
        <taxon>Deinococci</taxon>
        <taxon>Deinococcales</taxon>
        <taxon>Deinococcaceae</taxon>
        <taxon>Deinococcus</taxon>
    </lineage>
</organism>
<evidence type="ECO:0000256" key="1">
    <source>
        <dbReference type="SAM" id="MobiDB-lite"/>
    </source>
</evidence>
<dbReference type="EMBL" id="CP003382">
    <property type="protein sequence ID" value="AFZ67673.1"/>
    <property type="molecule type" value="Genomic_DNA"/>
</dbReference>
<proteinExistence type="predicted"/>
<dbReference type="eggNOG" id="ENOG5032US3">
    <property type="taxonomic scope" value="Bacteria"/>
</dbReference>
<evidence type="ECO:0000313" key="3">
    <source>
        <dbReference type="Proteomes" id="UP000010467"/>
    </source>
</evidence>
<sequence length="183" mass="19300">MTEESHTGQNEVGQNATGLHTPRVTTERLRRFARWQLLLVSGVVGALTVTLLNESVRRVVPHAPRMDVIGERALSRTLDAAGLKPPRGKALYRWTMLGDLVSNSLYYALVGLGSPAGALPRGGALGLAAGLGAVVLPRPLGLGRQPNEQSPVTPLLTVAWYLAGGLSAAAVYRSMSRAETGNG</sequence>
<gene>
    <name evidence="2" type="ordered locus">Deipe_2187</name>
</gene>
<name>L0A1A8_DEIPD</name>
<dbReference type="STRING" id="937777.Deipe_2187"/>
<feature type="compositionally biased region" description="Polar residues" evidence="1">
    <location>
        <begin position="7"/>
        <end position="18"/>
    </location>
</feature>
<dbReference type="HOGENOM" id="CLU_123784_0_0_0"/>
<accession>L0A1A8</accession>
<dbReference type="Proteomes" id="UP000010467">
    <property type="component" value="Chromosome"/>
</dbReference>